<sequence length="297" mass="33070">MLGDQVKLAKRWRSEARVSLIFSAFIRTNERETATSIRTVVLANAAAGRDERHRLVTSAERRRNVGKDDRTMFDIVAMRQGKQGGEGGGEATAGKAVPSQSCNPPHGRHTKQRKTIILNIDPARPKASMSGYARWWQNFIPEGYGLSDYQGTLGLSFPSWPTTVRTMPTSRPKLLRGRDDMEEFHLRRREADGPNPRIPAVGAMVSGSLVHHQAAEIRRRKSVGSARRARIVKAARHERRDMSDTIQYLLSAISLAARRALLAAAARAQRSCLRARTDEHNINHENTIGTVNLAILV</sequence>
<gene>
    <name evidence="2" type="ORF">THAOC_22379</name>
</gene>
<dbReference type="Proteomes" id="UP000266841">
    <property type="component" value="Unassembled WGS sequence"/>
</dbReference>
<reference evidence="2 3" key="1">
    <citation type="journal article" date="2012" name="Genome Biol.">
        <title>Genome and low-iron response of an oceanic diatom adapted to chronic iron limitation.</title>
        <authorList>
            <person name="Lommer M."/>
            <person name="Specht M."/>
            <person name="Roy A.S."/>
            <person name="Kraemer L."/>
            <person name="Andreson R."/>
            <person name="Gutowska M.A."/>
            <person name="Wolf J."/>
            <person name="Bergner S.V."/>
            <person name="Schilhabel M.B."/>
            <person name="Klostermeier U.C."/>
            <person name="Beiko R.G."/>
            <person name="Rosenstiel P."/>
            <person name="Hippler M."/>
            <person name="Laroche J."/>
        </authorList>
    </citation>
    <scope>NUCLEOTIDE SEQUENCE [LARGE SCALE GENOMIC DNA]</scope>
    <source>
        <strain evidence="2 3">CCMP1005</strain>
    </source>
</reference>
<feature type="region of interest" description="Disordered" evidence="1">
    <location>
        <begin position="81"/>
        <end position="111"/>
    </location>
</feature>
<comment type="caution">
    <text evidence="2">The sequence shown here is derived from an EMBL/GenBank/DDBJ whole genome shotgun (WGS) entry which is preliminary data.</text>
</comment>
<keyword evidence="3" id="KW-1185">Reference proteome</keyword>
<dbReference type="EMBL" id="AGNL01027868">
    <property type="protein sequence ID" value="EJK57565.1"/>
    <property type="molecule type" value="Genomic_DNA"/>
</dbReference>
<name>K0RX80_THAOC</name>
<evidence type="ECO:0000313" key="2">
    <source>
        <dbReference type="EMBL" id="EJK57565.1"/>
    </source>
</evidence>
<accession>K0RX80</accession>
<dbReference type="AlphaFoldDB" id="K0RX80"/>
<feature type="compositionally biased region" description="Gly residues" evidence="1">
    <location>
        <begin position="82"/>
        <end position="91"/>
    </location>
</feature>
<proteinExistence type="predicted"/>
<protein>
    <submittedName>
        <fullName evidence="2">Uncharacterized protein</fullName>
    </submittedName>
</protein>
<evidence type="ECO:0000313" key="3">
    <source>
        <dbReference type="Proteomes" id="UP000266841"/>
    </source>
</evidence>
<evidence type="ECO:0000256" key="1">
    <source>
        <dbReference type="SAM" id="MobiDB-lite"/>
    </source>
</evidence>
<organism evidence="2 3">
    <name type="scientific">Thalassiosira oceanica</name>
    <name type="common">Marine diatom</name>
    <dbReference type="NCBI Taxonomy" id="159749"/>
    <lineage>
        <taxon>Eukaryota</taxon>
        <taxon>Sar</taxon>
        <taxon>Stramenopiles</taxon>
        <taxon>Ochrophyta</taxon>
        <taxon>Bacillariophyta</taxon>
        <taxon>Coscinodiscophyceae</taxon>
        <taxon>Thalassiosirophycidae</taxon>
        <taxon>Thalassiosirales</taxon>
        <taxon>Thalassiosiraceae</taxon>
        <taxon>Thalassiosira</taxon>
    </lineage>
</organism>
<feature type="non-terminal residue" evidence="2">
    <location>
        <position position="297"/>
    </location>
</feature>